<feature type="transmembrane region" description="Helical" evidence="1">
    <location>
        <begin position="33"/>
        <end position="60"/>
    </location>
</feature>
<name>G7VY52_PAETH</name>
<dbReference type="STRING" id="985665.HPL003_05350"/>
<reference evidence="3" key="1">
    <citation type="submission" date="2011-11" db="EMBL/GenBank/DDBJ databases">
        <title>Complete sequence of Paenibacillus terrae HPL-003.</title>
        <authorList>
            <person name="Shin S.H."/>
            <person name="Kim S."/>
            <person name="Kim J.Y."/>
        </authorList>
    </citation>
    <scope>NUCLEOTIDE SEQUENCE [LARGE SCALE GENOMIC DNA]</scope>
    <source>
        <strain evidence="3">HPL-003</strain>
    </source>
</reference>
<sequence>MLGTNLLVNWLFGVRIPWEPTLLALRTLRPSEYIVLAGMLLLLFVNVGKKQIGCALRFLFSRWSRFLRVPASTSASSHKSHQKE</sequence>
<evidence type="ECO:0000256" key="1">
    <source>
        <dbReference type="SAM" id="Phobius"/>
    </source>
</evidence>
<evidence type="ECO:0000313" key="2">
    <source>
        <dbReference type="EMBL" id="AET57835.1"/>
    </source>
</evidence>
<dbReference type="AlphaFoldDB" id="G7VY52"/>
<keyword evidence="1" id="KW-0812">Transmembrane</keyword>
<reference evidence="2 3" key="3">
    <citation type="journal article" date="2012" name="J. Bacteriol.">
        <title>Genome Sequence of Paenibacillus terrae HPL-003, a Xylanase-Producing Bacterium Isolated from Soil Found in Forest Residue.</title>
        <authorList>
            <person name="Shin S.H."/>
            <person name="Kim S."/>
            <person name="Kim J.Y."/>
            <person name="Song H.Y."/>
            <person name="Cho S.J."/>
            <person name="Kim D.R."/>
            <person name="Lee K.I."/>
            <person name="Lim H.K."/>
            <person name="Park N.J."/>
            <person name="Hwang I.T."/>
            <person name="Yang K.S."/>
        </authorList>
    </citation>
    <scope>NUCLEOTIDE SEQUENCE [LARGE SCALE GENOMIC DNA]</scope>
    <source>
        <strain evidence="2 3">HPL-003</strain>
    </source>
</reference>
<keyword evidence="1" id="KW-0472">Membrane</keyword>
<reference key="2">
    <citation type="submission" date="2011-11" db="EMBL/GenBank/DDBJ databases">
        <authorList>
            <person name="Shin S.H."/>
            <person name="Kim S."/>
            <person name="Kim J.Y."/>
        </authorList>
    </citation>
    <scope>NUCLEOTIDE SEQUENCE</scope>
    <source>
        <strain>HPL-003</strain>
    </source>
</reference>
<dbReference type="eggNOG" id="ENOG50307EK">
    <property type="taxonomic scope" value="Bacteria"/>
</dbReference>
<proteinExistence type="predicted"/>
<dbReference type="EMBL" id="CP003107">
    <property type="protein sequence ID" value="AET57835.1"/>
    <property type="molecule type" value="Genomic_DNA"/>
</dbReference>
<keyword evidence="1" id="KW-1133">Transmembrane helix</keyword>
<dbReference type="KEGG" id="pta:HPL003_05350"/>
<dbReference type="HOGENOM" id="CLU_2233874_0_0_9"/>
<accession>G7VY52</accession>
<protein>
    <submittedName>
        <fullName evidence="2">Uncharacterized protein</fullName>
    </submittedName>
</protein>
<gene>
    <name evidence="2" type="ordered locus">HPL003_05350</name>
</gene>
<organism evidence="2 3">
    <name type="scientific">Paenibacillus terrae (strain HPL-003)</name>
    <dbReference type="NCBI Taxonomy" id="985665"/>
    <lineage>
        <taxon>Bacteria</taxon>
        <taxon>Bacillati</taxon>
        <taxon>Bacillota</taxon>
        <taxon>Bacilli</taxon>
        <taxon>Bacillales</taxon>
        <taxon>Paenibacillaceae</taxon>
        <taxon>Paenibacillus</taxon>
    </lineage>
</organism>
<evidence type="ECO:0000313" key="3">
    <source>
        <dbReference type="Proteomes" id="UP000005876"/>
    </source>
</evidence>
<dbReference type="Proteomes" id="UP000005876">
    <property type="component" value="Chromosome"/>
</dbReference>